<dbReference type="KEGG" id="vg:80400429"/>
<protein>
    <submittedName>
        <fullName evidence="2">Maturation protein</fullName>
    </submittedName>
</protein>
<evidence type="ECO:0000256" key="1">
    <source>
        <dbReference type="SAM" id="MobiDB-lite"/>
    </source>
</evidence>
<evidence type="ECO:0000313" key="3">
    <source>
        <dbReference type="Proteomes" id="UP000676893"/>
    </source>
</evidence>
<dbReference type="EMBL" id="BK014152">
    <property type="protein sequence ID" value="DAD52601.1"/>
    <property type="molecule type" value="Genomic_RNA"/>
</dbReference>
<name>A0A8S5L4J9_9VIRU</name>
<feature type="compositionally biased region" description="Low complexity" evidence="1">
    <location>
        <begin position="31"/>
        <end position="42"/>
    </location>
</feature>
<feature type="region of interest" description="Disordered" evidence="1">
    <location>
        <begin position="30"/>
        <end position="61"/>
    </location>
</feature>
<sequence>MYKQDPVEDRYPQSTPYTYKVRGANAAGVETRSGTFTTSSRSYKSQYGWRGPRSSDSFGTEHADGFGGRSWGKATGHIVEADRLERATTPHPLVRTPSLPVHDRDYVTLEVAIADYAGGWVHHANPTYSHVGTEQKFMLGLRYPTPGNFVPGAMSSSLELELRKELDSKLRATRPTIPAVGLTRAILELKDFPQLVESVRRLSQKKWDGVGSHYLGYQFGIAPLVSDVRKSAEAIINFDRHLEQFLRDSGRLVRRSVKTVNRSSNSGSNPVLAFGPAQPGIKTRVTESYQDVVETTTASAFCLWEYFAGDPTGALASHHSALAKADYVLGTKLDAATVWALAPWTWMIDWYVQIGSLLAYQQDVADHSLAMRRSGFVTTRERLVTAGANFQISFGDGVPQPKVPLAAVSRGVRYKRRKAPSPYSLIKTWDELDSFQVSILAALGLQKKGW</sequence>
<accession>A0A8S5L4J9</accession>
<dbReference type="GeneID" id="80400429"/>
<dbReference type="RefSeq" id="YP_010770869.1">
    <property type="nucleotide sequence ID" value="NC_074416.1"/>
</dbReference>
<reference evidence="2" key="1">
    <citation type="submission" date="2020-09" db="EMBL/GenBank/DDBJ databases">
        <title>Leviviricetes taxonomy.</title>
        <authorList>
            <person name="Stockdale S.R."/>
            <person name="Callanan J."/>
            <person name="Adriaenssens E.M."/>
            <person name="Kuhn J.H."/>
            <person name="Rumnieks J."/>
            <person name="Shkoporov A."/>
            <person name="Draper L.A."/>
            <person name="Ross P."/>
            <person name="Hill C."/>
        </authorList>
    </citation>
    <scope>NUCLEOTIDE SEQUENCE</scope>
</reference>
<evidence type="ECO:0000313" key="2">
    <source>
        <dbReference type="EMBL" id="DAD52601.1"/>
    </source>
</evidence>
<proteinExistence type="predicted"/>
<dbReference type="Proteomes" id="UP000676893">
    <property type="component" value="Segment"/>
</dbReference>
<gene>
    <name evidence="2" type="primary">SRR6960549_9_1</name>
</gene>
<organism evidence="2 3">
    <name type="scientific">ssRNA phage SRR6960549_9</name>
    <dbReference type="NCBI Taxonomy" id="2786546"/>
    <lineage>
        <taxon>Viruses</taxon>
        <taxon>Riboviria</taxon>
        <taxon>Orthornavirae</taxon>
        <taxon>Lenarviricota</taxon>
        <taxon>Leviviricetes</taxon>
        <taxon>Timlovirales</taxon>
        <taxon>Steitzviridae</taxon>
        <taxon>Lihvevirus</taxon>
        <taxon>Lihvevirus borborenecus</taxon>
    </lineage>
</organism>
<keyword evidence="3" id="KW-1185">Reference proteome</keyword>